<dbReference type="Pfam" id="PF13145">
    <property type="entry name" value="Rotamase_2"/>
    <property type="match status" value="1"/>
</dbReference>
<evidence type="ECO:0000256" key="2">
    <source>
        <dbReference type="ARBA" id="ARBA00022475"/>
    </source>
</evidence>
<dbReference type="InterPro" id="IPR046357">
    <property type="entry name" value="PPIase_dom_sf"/>
</dbReference>
<dbReference type="EMBL" id="AP028961">
    <property type="protein sequence ID" value="BET44804.1"/>
    <property type="molecule type" value="Genomic_DNA"/>
</dbReference>
<dbReference type="InterPro" id="IPR027304">
    <property type="entry name" value="Trigger_fact/SurA_dom_sf"/>
</dbReference>
<evidence type="ECO:0000256" key="1">
    <source>
        <dbReference type="ARBA" id="ARBA00004382"/>
    </source>
</evidence>
<dbReference type="SUPFAM" id="SSF109998">
    <property type="entry name" value="Triger factor/SurA peptide-binding domain-like"/>
    <property type="match status" value="1"/>
</dbReference>
<evidence type="ECO:0000256" key="12">
    <source>
        <dbReference type="SAM" id="Phobius"/>
    </source>
</evidence>
<comment type="similarity">
    <text evidence="8">Belongs to the PpiD chaperone family.</text>
</comment>
<evidence type="ECO:0000256" key="8">
    <source>
        <dbReference type="ARBA" id="ARBA00038408"/>
    </source>
</evidence>
<reference evidence="14" key="2">
    <citation type="submission" date="2023-10" db="EMBL/GenBank/DDBJ databases">
        <authorList>
            <person name="Koga R."/>
            <person name="Fukatsu T."/>
        </authorList>
    </citation>
    <scope>NUCLEOTIDE SEQUENCE</scope>
    <source>
        <strain evidence="14">Kw-01</strain>
    </source>
</reference>
<dbReference type="PANTHER" id="PTHR47529">
    <property type="entry name" value="PEPTIDYL-PROLYL CIS-TRANS ISOMERASE D"/>
    <property type="match status" value="1"/>
</dbReference>
<evidence type="ECO:0000313" key="14">
    <source>
        <dbReference type="EMBL" id="BET44804.1"/>
    </source>
</evidence>
<accession>A0AAT9G521</accession>
<keyword evidence="11 14" id="KW-0413">Isomerase</keyword>
<dbReference type="GO" id="GO:0005886">
    <property type="term" value="C:plasma membrane"/>
    <property type="evidence" value="ECO:0007669"/>
    <property type="project" value="UniProtKB-SubCell"/>
</dbReference>
<name>A0AAT9G521_9ENTR</name>
<evidence type="ECO:0000256" key="7">
    <source>
        <dbReference type="ARBA" id="ARBA00023186"/>
    </source>
</evidence>
<gene>
    <name evidence="14" type="primary">ppiD</name>
    <name evidence="14" type="ORF">ACHINZ_4770</name>
</gene>
<evidence type="ECO:0000259" key="13">
    <source>
        <dbReference type="PROSITE" id="PS50198"/>
    </source>
</evidence>
<dbReference type="InterPro" id="IPR000297">
    <property type="entry name" value="PPIase_PpiC"/>
</dbReference>
<dbReference type="InterPro" id="IPR052029">
    <property type="entry name" value="PpiD_chaperone"/>
</dbReference>
<evidence type="ECO:0000256" key="10">
    <source>
        <dbReference type="ARBA" id="ARBA00042775"/>
    </source>
</evidence>
<dbReference type="NCBIfam" id="NF008054">
    <property type="entry name" value="PRK10788.1"/>
    <property type="match status" value="1"/>
</dbReference>
<dbReference type="Gene3D" id="1.10.4030.10">
    <property type="entry name" value="Porin chaperone SurA, peptide-binding domain"/>
    <property type="match status" value="1"/>
</dbReference>
<keyword evidence="11" id="KW-0697">Rotamase</keyword>
<dbReference type="SUPFAM" id="SSF54534">
    <property type="entry name" value="FKBP-like"/>
    <property type="match status" value="1"/>
</dbReference>
<organism evidence="14">
    <name type="scientific">Candidatus Aschnera chinzeii</name>
    <dbReference type="NCBI Taxonomy" id="1485666"/>
    <lineage>
        <taxon>Bacteria</taxon>
        <taxon>Pseudomonadati</taxon>
        <taxon>Pseudomonadota</taxon>
        <taxon>Gammaproteobacteria</taxon>
        <taxon>Enterobacterales</taxon>
        <taxon>Enterobacteriaceae</taxon>
        <taxon>Candidatus Aschnera</taxon>
    </lineage>
</organism>
<dbReference type="PROSITE" id="PS50198">
    <property type="entry name" value="PPIC_PPIASE_2"/>
    <property type="match status" value="1"/>
</dbReference>
<keyword evidence="6 12" id="KW-0472">Membrane</keyword>
<dbReference type="Pfam" id="PF13624">
    <property type="entry name" value="SurA_N_3"/>
    <property type="match status" value="1"/>
</dbReference>
<dbReference type="GO" id="GO:0003755">
    <property type="term" value="F:peptidyl-prolyl cis-trans isomerase activity"/>
    <property type="evidence" value="ECO:0007669"/>
    <property type="project" value="UniProtKB-KW"/>
</dbReference>
<evidence type="ECO:0000256" key="5">
    <source>
        <dbReference type="ARBA" id="ARBA00022989"/>
    </source>
</evidence>
<reference evidence="14" key="1">
    <citation type="journal article" date="2023" name="Front. Microbiol.">
        <title>Genome analysis of Candidatus Aschnera chinzeii, the bacterial endosymbiont of the blood-sucking bat fly Penicillidia jenynsii (Insecta: Diptera: Nycteribiidae).</title>
        <authorList>
            <person name="Koga R."/>
            <person name="Moriyama M."/>
            <person name="Nozaki T."/>
            <person name="Fukatsu T."/>
        </authorList>
    </citation>
    <scope>NUCLEOTIDE SEQUENCE</scope>
    <source>
        <strain evidence="14">Kw-01</strain>
    </source>
</reference>
<comment type="subcellular location">
    <subcellularLocation>
        <location evidence="1">Cell inner membrane</location>
        <topology evidence="1">Single-pass type II membrane protein</topology>
        <orientation evidence="1">Periplasmic side</orientation>
    </subcellularLocation>
</comment>
<evidence type="ECO:0000256" key="11">
    <source>
        <dbReference type="PROSITE-ProRule" id="PRU00278"/>
    </source>
</evidence>
<keyword evidence="3" id="KW-0997">Cell inner membrane</keyword>
<feature type="transmembrane region" description="Helical" evidence="12">
    <location>
        <begin position="16"/>
        <end position="36"/>
    </location>
</feature>
<evidence type="ECO:0000256" key="4">
    <source>
        <dbReference type="ARBA" id="ARBA00022692"/>
    </source>
</evidence>
<evidence type="ECO:0000256" key="6">
    <source>
        <dbReference type="ARBA" id="ARBA00023136"/>
    </source>
</evidence>
<keyword evidence="2" id="KW-1003">Cell membrane</keyword>
<keyword evidence="4 12" id="KW-0812">Transmembrane</keyword>
<proteinExistence type="inferred from homology"/>
<sequence length="623" mass="72651">MMDIMHSITNTNMRKIIFIILIISFLITGIGGYVIMDMNDYVVKINDTKITSIQLEKIFQDEKEILQQQLGNEFIKVSDNKELLYILRHRALERLIGMTLFKQHSKKLNLNISDEYIKNEIYNMPIFQTNTSFDKDKYKKILSTYHISADQLANEIKQNLINRYISSMYMKDEFILDNEIKQYAKLFLQTREIKSMKLDLKNYLSQQNVTDKEIYEYYSNHKKNFLSPKQVQINYIKLDIKSQLNKIKVTNKEIKDFYKKNITTFSIPEKKNYSMIQLDNIESANLVFKKLLHGESFDKLVLEKSIDKLSAANNGNIGWFDTVSTPHEILAANLTQKGQISKVIKFGKYYVIFRLNDIKEKKIKNFQSVELNILNIIKNQKATDQFHILEKKINNIIINNKISLNNIAKKMGIKLISTKLFDKNRIPKEINFHKLTDIIFNDILLNNNNPVGINSGIIKVDDTTIFIAEIINFKPEIIRSLKDVKNIIINTMQFNKAKISMTNDGNKILSAIKNNDKNILKKFNVHFNDRKIVKRFDQNNFLIDQIFEIPIPVNNIPSYASIQDTNNNLLLIQLIKVIPGIPNNNDLITLSNRYQIILGDIMMESMIHNLRNKAKIVMNASIE</sequence>
<dbReference type="AlphaFoldDB" id="A0AAT9G521"/>
<protein>
    <recommendedName>
        <fullName evidence="9">Periplasmic chaperone PpiD</fullName>
    </recommendedName>
    <alternativeName>
        <fullName evidence="10">Periplasmic folding chaperone</fullName>
    </alternativeName>
</protein>
<keyword evidence="7" id="KW-0143">Chaperone</keyword>
<feature type="domain" description="PpiC" evidence="13">
    <location>
        <begin position="268"/>
        <end position="357"/>
    </location>
</feature>
<dbReference type="PANTHER" id="PTHR47529:SF1">
    <property type="entry name" value="PERIPLASMIC CHAPERONE PPID"/>
    <property type="match status" value="1"/>
</dbReference>
<dbReference type="Gene3D" id="3.10.50.40">
    <property type="match status" value="1"/>
</dbReference>
<evidence type="ECO:0000256" key="3">
    <source>
        <dbReference type="ARBA" id="ARBA00022519"/>
    </source>
</evidence>
<evidence type="ECO:0000256" key="9">
    <source>
        <dbReference type="ARBA" id="ARBA00040743"/>
    </source>
</evidence>
<keyword evidence="5 12" id="KW-1133">Transmembrane helix</keyword>